<evidence type="ECO:0000313" key="8">
    <source>
        <dbReference type="Proteomes" id="UP000179807"/>
    </source>
</evidence>
<evidence type="ECO:0000256" key="5">
    <source>
        <dbReference type="ARBA" id="ARBA00023242"/>
    </source>
</evidence>
<evidence type="ECO:0000256" key="1">
    <source>
        <dbReference type="ARBA" id="ARBA00004123"/>
    </source>
</evidence>
<dbReference type="Pfam" id="PF05699">
    <property type="entry name" value="Dimer_Tnp_hAT"/>
    <property type="match status" value="1"/>
</dbReference>
<keyword evidence="3" id="KW-0863">Zinc-finger</keyword>
<evidence type="ECO:0000256" key="2">
    <source>
        <dbReference type="ARBA" id="ARBA00022723"/>
    </source>
</evidence>
<evidence type="ECO:0000256" key="4">
    <source>
        <dbReference type="ARBA" id="ARBA00022833"/>
    </source>
</evidence>
<sequence>MLKKQSSIEIPNDVYCKIIEHGNELLQFPNTPDLYFVINICGENITYSKLAYCQLCQKVLAISNQSTSNGVKHYASIHLKKNSRNSMNCTLKCICKHILFSNRPLSDLRSKYYKDILPERHQSMKTIIKNIHVGLLQKIKEILNDVPFLSLTADEWSNDNQKYLGVQAYYYENSKINTIALSHKPLDRTDATWIAQTIQEIIDFYSISNKIIAITTDTDSTICAAVRILGIPWIPCAAHLLNLILKKFIHSIPNVNSIMNTAGCYRRSLAFTQFAIDNDKENKYPHVIRSYTEIRWYSFFQTILDIAEAAPIIEKFQESDKYDLAHKFEEIDLVNCKSLINLSKKVILIYEIFQQTTNPVLCYVEHCFKMLENEMDLISDQFEIAYLEYVEQKNAYFNKHNYYITKQYKIGILLNPNLSKDDFLYYHDYFSEVEKEINNAISANNQIVTCFNKRVQSNQRNPRGRPRTKLFIENLTNTVVSQDKEKLNDEHSDEVSISSSQPTQIISNPFDEITSVETYFNSLYLDHFTEKSEYQKWDETKQPTKASIYQYWDSLQNIYPLLSKYALKFLIGQGTTVVTERGFYQASRIVESSNRQYKPSKLEALVMIRLNSEISEKIFDEIYITESTE</sequence>
<dbReference type="InterPro" id="IPR012337">
    <property type="entry name" value="RNaseH-like_sf"/>
</dbReference>
<evidence type="ECO:0000313" key="7">
    <source>
        <dbReference type="EMBL" id="OHT16047.1"/>
    </source>
</evidence>
<dbReference type="SUPFAM" id="SSF53098">
    <property type="entry name" value="Ribonuclease H-like"/>
    <property type="match status" value="1"/>
</dbReference>
<reference evidence="7" key="1">
    <citation type="submission" date="2016-10" db="EMBL/GenBank/DDBJ databases">
        <authorList>
            <person name="Benchimol M."/>
            <person name="Almeida L.G."/>
            <person name="Vasconcelos A.T."/>
            <person name="Perreira-Neves A."/>
            <person name="Rosa I.A."/>
            <person name="Tasca T."/>
            <person name="Bogo M.R."/>
            <person name="de Souza W."/>
        </authorList>
    </citation>
    <scope>NUCLEOTIDE SEQUENCE [LARGE SCALE GENOMIC DNA]</scope>
    <source>
        <strain evidence="7">K</strain>
    </source>
</reference>
<keyword evidence="8" id="KW-1185">Reference proteome</keyword>
<protein>
    <recommendedName>
        <fullName evidence="6">HAT C-terminal dimerisation domain-containing protein</fullName>
    </recommendedName>
</protein>
<proteinExistence type="predicted"/>
<dbReference type="AlphaFoldDB" id="A0A1J4KXT3"/>
<evidence type="ECO:0000259" key="6">
    <source>
        <dbReference type="Pfam" id="PF05699"/>
    </source>
</evidence>
<dbReference type="RefSeq" id="XP_068369183.1">
    <property type="nucleotide sequence ID" value="XM_068497319.1"/>
</dbReference>
<keyword evidence="2" id="KW-0479">Metal-binding</keyword>
<dbReference type="GeneID" id="94832023"/>
<dbReference type="GO" id="GO:0008270">
    <property type="term" value="F:zinc ion binding"/>
    <property type="evidence" value="ECO:0007669"/>
    <property type="project" value="UniProtKB-KW"/>
</dbReference>
<accession>A0A1J4KXT3</accession>
<dbReference type="InterPro" id="IPR008906">
    <property type="entry name" value="HATC_C_dom"/>
</dbReference>
<keyword evidence="5" id="KW-0539">Nucleus</keyword>
<dbReference type="OrthoDB" id="1607513at2759"/>
<feature type="domain" description="HAT C-terminal dimerisation" evidence="6">
    <location>
        <begin position="531"/>
        <end position="611"/>
    </location>
</feature>
<dbReference type="PANTHER" id="PTHR46481">
    <property type="entry name" value="ZINC FINGER BED DOMAIN-CONTAINING PROTEIN 4"/>
    <property type="match status" value="1"/>
</dbReference>
<keyword evidence="4" id="KW-0862">Zinc</keyword>
<dbReference type="Proteomes" id="UP000179807">
    <property type="component" value="Unassembled WGS sequence"/>
</dbReference>
<dbReference type="VEuPathDB" id="TrichDB:TRFO_13544"/>
<dbReference type="GO" id="GO:0005634">
    <property type="term" value="C:nucleus"/>
    <property type="evidence" value="ECO:0007669"/>
    <property type="project" value="UniProtKB-SubCell"/>
</dbReference>
<comment type="subcellular location">
    <subcellularLocation>
        <location evidence="1">Nucleus</location>
    </subcellularLocation>
</comment>
<gene>
    <name evidence="7" type="ORF">TRFO_13544</name>
</gene>
<dbReference type="InterPro" id="IPR052035">
    <property type="entry name" value="ZnF_BED_domain_contain"/>
</dbReference>
<name>A0A1J4KXT3_9EUKA</name>
<dbReference type="EMBL" id="MLAK01000156">
    <property type="protein sequence ID" value="OHT16047.1"/>
    <property type="molecule type" value="Genomic_DNA"/>
</dbReference>
<evidence type="ECO:0000256" key="3">
    <source>
        <dbReference type="ARBA" id="ARBA00022771"/>
    </source>
</evidence>
<dbReference type="PANTHER" id="PTHR46481:SF10">
    <property type="entry name" value="ZINC FINGER BED DOMAIN-CONTAINING PROTEIN 39"/>
    <property type="match status" value="1"/>
</dbReference>
<comment type="caution">
    <text evidence="7">The sequence shown here is derived from an EMBL/GenBank/DDBJ whole genome shotgun (WGS) entry which is preliminary data.</text>
</comment>
<dbReference type="GO" id="GO:0046983">
    <property type="term" value="F:protein dimerization activity"/>
    <property type="evidence" value="ECO:0007669"/>
    <property type="project" value="InterPro"/>
</dbReference>
<organism evidence="7 8">
    <name type="scientific">Tritrichomonas foetus</name>
    <dbReference type="NCBI Taxonomy" id="1144522"/>
    <lineage>
        <taxon>Eukaryota</taxon>
        <taxon>Metamonada</taxon>
        <taxon>Parabasalia</taxon>
        <taxon>Tritrichomonadida</taxon>
        <taxon>Tritrichomonadidae</taxon>
        <taxon>Tritrichomonas</taxon>
    </lineage>
</organism>